<sequence length="215" mass="22897">MKKLGVIILVVIVSFSLYLVWSYFASSTSDTLVVPANQAGNDKPSTTGKDIKSLQSDFINSVKEKIGAAKSFVEQIPQAANDAFNDLVAQTKDTAKEKLITILEATSSPASAPISVNPGTVSGTSQNPSTEPNVCFVVSKGTLVGYGIDQPFPDMEETSYKIDWGDGKTINGLFHSGDKNIVVSHSYTELGTYSIVFQLTNGSTTLTASRSVCVK</sequence>
<reference evidence="2 3" key="1">
    <citation type="journal article" date="2016" name="Nat. Commun.">
        <title>Thousands of microbial genomes shed light on interconnected biogeochemical processes in an aquifer system.</title>
        <authorList>
            <person name="Anantharaman K."/>
            <person name="Brown C.T."/>
            <person name="Hug L.A."/>
            <person name="Sharon I."/>
            <person name="Castelle C.J."/>
            <person name="Probst A.J."/>
            <person name="Thomas B.C."/>
            <person name="Singh A."/>
            <person name="Wilkins M.J."/>
            <person name="Karaoz U."/>
            <person name="Brodie E.L."/>
            <person name="Williams K.H."/>
            <person name="Hubbard S.S."/>
            <person name="Banfield J.F."/>
        </authorList>
    </citation>
    <scope>NUCLEOTIDE SEQUENCE [LARGE SCALE GENOMIC DNA]</scope>
</reference>
<dbReference type="EMBL" id="MHKZ01000030">
    <property type="protein sequence ID" value="OGZ00034.1"/>
    <property type="molecule type" value="Genomic_DNA"/>
</dbReference>
<dbReference type="Proteomes" id="UP000176287">
    <property type="component" value="Unassembled WGS sequence"/>
</dbReference>
<dbReference type="InterPro" id="IPR000601">
    <property type="entry name" value="PKD_dom"/>
</dbReference>
<dbReference type="AlphaFoldDB" id="A0A1G2CF69"/>
<dbReference type="Gene3D" id="2.60.40.10">
    <property type="entry name" value="Immunoglobulins"/>
    <property type="match status" value="1"/>
</dbReference>
<proteinExistence type="predicted"/>
<dbReference type="STRING" id="1798649.A3B13_02790"/>
<name>A0A1G2CF69_9BACT</name>
<accession>A0A1G2CF69</accession>
<evidence type="ECO:0000313" key="3">
    <source>
        <dbReference type="Proteomes" id="UP000176287"/>
    </source>
</evidence>
<feature type="domain" description="PKD" evidence="1">
    <location>
        <begin position="156"/>
        <end position="215"/>
    </location>
</feature>
<dbReference type="PROSITE" id="PS50093">
    <property type="entry name" value="PKD"/>
    <property type="match status" value="1"/>
</dbReference>
<comment type="caution">
    <text evidence="2">The sequence shown here is derived from an EMBL/GenBank/DDBJ whole genome shotgun (WGS) entry which is preliminary data.</text>
</comment>
<dbReference type="SUPFAM" id="SSF49299">
    <property type="entry name" value="PKD domain"/>
    <property type="match status" value="1"/>
</dbReference>
<evidence type="ECO:0000313" key="2">
    <source>
        <dbReference type="EMBL" id="OGZ00034.1"/>
    </source>
</evidence>
<dbReference type="InterPro" id="IPR013783">
    <property type="entry name" value="Ig-like_fold"/>
</dbReference>
<dbReference type="InterPro" id="IPR035986">
    <property type="entry name" value="PKD_dom_sf"/>
</dbReference>
<protein>
    <recommendedName>
        <fullName evidence="1">PKD domain-containing protein</fullName>
    </recommendedName>
</protein>
<gene>
    <name evidence="2" type="ORF">A3B13_02790</name>
</gene>
<organism evidence="2 3">
    <name type="scientific">Candidatus Liptonbacteria bacterium RIFCSPLOWO2_01_FULL_45_15</name>
    <dbReference type="NCBI Taxonomy" id="1798649"/>
    <lineage>
        <taxon>Bacteria</taxon>
        <taxon>Candidatus Liptoniibacteriota</taxon>
    </lineage>
</organism>
<evidence type="ECO:0000259" key="1">
    <source>
        <dbReference type="PROSITE" id="PS50093"/>
    </source>
</evidence>